<name>A0A0M8MIJ8_9MICO</name>
<sequence length="111" mass="12577">MDEPFWVPFAELLLREEESLTDDERASLRSFRAADDVFLGLRANTPARKWADTAWEIAGHARRLGRLPIEGDPGVAPEQIAWLASQQRRSLNSFQRAYLRSLRGWVDPAGG</sequence>
<keyword evidence="2" id="KW-1185">Reference proteome</keyword>
<evidence type="ECO:0000313" key="1">
    <source>
        <dbReference type="EMBL" id="KOS12238.1"/>
    </source>
</evidence>
<reference evidence="1" key="1">
    <citation type="submission" date="2015-04" db="EMBL/GenBank/DDBJ databases">
        <title>Complete genome sequence of Microbacterium chocolatum SIT 101, a bacterium enantioselectively hydrolyzing mesomeric diesters.</title>
        <authorList>
            <person name="Li X."/>
            <person name="Xu Y."/>
        </authorList>
    </citation>
    <scope>NUCLEOTIDE SEQUENCE [LARGE SCALE GENOMIC DNA]</scope>
    <source>
        <strain evidence="1">SIT 101</strain>
    </source>
</reference>
<dbReference type="EMBL" id="LAVO01000001">
    <property type="protein sequence ID" value="KOS12238.1"/>
    <property type="molecule type" value="Genomic_DNA"/>
</dbReference>
<protein>
    <submittedName>
        <fullName evidence="1">Uncharacterized protein</fullName>
    </submittedName>
</protein>
<dbReference type="AlphaFoldDB" id="A0A0M8MIJ8"/>
<evidence type="ECO:0000313" key="2">
    <source>
        <dbReference type="Proteomes" id="UP000037737"/>
    </source>
</evidence>
<dbReference type="KEGG" id="mcw:A8L33_03925"/>
<dbReference type="PATRIC" id="fig|84292.3.peg.490"/>
<proteinExistence type="predicted"/>
<organism evidence="1 2">
    <name type="scientific">Microbacterium aurantiacum</name>
    <dbReference type="NCBI Taxonomy" id="162393"/>
    <lineage>
        <taxon>Bacteria</taxon>
        <taxon>Bacillati</taxon>
        <taxon>Actinomycetota</taxon>
        <taxon>Actinomycetes</taxon>
        <taxon>Micrococcales</taxon>
        <taxon>Microbacteriaceae</taxon>
        <taxon>Microbacterium</taxon>
    </lineage>
</organism>
<comment type="caution">
    <text evidence="1">The sequence shown here is derived from an EMBL/GenBank/DDBJ whole genome shotgun (WGS) entry which is preliminary data.</text>
</comment>
<gene>
    <name evidence="1" type="ORF">XI38_02360</name>
</gene>
<dbReference type="Proteomes" id="UP000037737">
    <property type="component" value="Unassembled WGS sequence"/>
</dbReference>
<accession>A0A0M8MIJ8</accession>